<accession>A0AA40C8P0</accession>
<dbReference type="InterPro" id="IPR050164">
    <property type="entry name" value="Peptidase_C19"/>
</dbReference>
<feature type="domain" description="USP" evidence="3">
    <location>
        <begin position="679"/>
        <end position="1061"/>
    </location>
</feature>
<dbReference type="GO" id="GO:0005634">
    <property type="term" value="C:nucleus"/>
    <property type="evidence" value="ECO:0007669"/>
    <property type="project" value="TreeGrafter"/>
</dbReference>
<dbReference type="Pfam" id="PF00443">
    <property type="entry name" value="UCH"/>
    <property type="match status" value="1"/>
</dbReference>
<dbReference type="Gene3D" id="3.90.70.10">
    <property type="entry name" value="Cysteine proteinases"/>
    <property type="match status" value="1"/>
</dbReference>
<dbReference type="AlphaFoldDB" id="A0AA40C8P0"/>
<evidence type="ECO:0008006" key="6">
    <source>
        <dbReference type="Google" id="ProtNLM"/>
    </source>
</evidence>
<dbReference type="InterPro" id="IPR038765">
    <property type="entry name" value="Papain-like_cys_pep_sf"/>
</dbReference>
<feature type="compositionally biased region" description="Pro residues" evidence="1">
    <location>
        <begin position="634"/>
        <end position="644"/>
    </location>
</feature>
<organism evidence="4 5">
    <name type="scientific">Bombardia bombarda</name>
    <dbReference type="NCBI Taxonomy" id="252184"/>
    <lineage>
        <taxon>Eukaryota</taxon>
        <taxon>Fungi</taxon>
        <taxon>Dikarya</taxon>
        <taxon>Ascomycota</taxon>
        <taxon>Pezizomycotina</taxon>
        <taxon>Sordariomycetes</taxon>
        <taxon>Sordariomycetidae</taxon>
        <taxon>Sordariales</taxon>
        <taxon>Lasiosphaeriaceae</taxon>
        <taxon>Bombardia</taxon>
    </lineage>
</organism>
<feature type="region of interest" description="Disordered" evidence="1">
    <location>
        <begin position="1"/>
        <end position="39"/>
    </location>
</feature>
<comment type="caution">
    <text evidence="4">The sequence shown here is derived from an EMBL/GenBank/DDBJ whole genome shotgun (WGS) entry which is preliminary data.</text>
</comment>
<dbReference type="InterPro" id="IPR036873">
    <property type="entry name" value="Rhodanese-like_dom_sf"/>
</dbReference>
<dbReference type="GO" id="GO:0004843">
    <property type="term" value="F:cysteine-type deubiquitinase activity"/>
    <property type="evidence" value="ECO:0007669"/>
    <property type="project" value="InterPro"/>
</dbReference>
<dbReference type="PROSITE" id="PS50206">
    <property type="entry name" value="RHODANESE_3"/>
    <property type="match status" value="1"/>
</dbReference>
<dbReference type="PROSITE" id="PS50235">
    <property type="entry name" value="USP_3"/>
    <property type="match status" value="1"/>
</dbReference>
<dbReference type="InterPro" id="IPR001763">
    <property type="entry name" value="Rhodanese-like_dom"/>
</dbReference>
<evidence type="ECO:0000313" key="5">
    <source>
        <dbReference type="Proteomes" id="UP001174934"/>
    </source>
</evidence>
<dbReference type="GO" id="GO:0005829">
    <property type="term" value="C:cytosol"/>
    <property type="evidence" value="ECO:0007669"/>
    <property type="project" value="TreeGrafter"/>
</dbReference>
<keyword evidence="5" id="KW-1185">Reference proteome</keyword>
<protein>
    <recommendedName>
        <fullName evidence="6">Ubiquitin carboxyl-terminal hydrolase</fullName>
    </recommendedName>
</protein>
<evidence type="ECO:0000313" key="4">
    <source>
        <dbReference type="EMBL" id="KAK0629090.1"/>
    </source>
</evidence>
<dbReference type="InterPro" id="IPR001394">
    <property type="entry name" value="Peptidase_C19_UCH"/>
</dbReference>
<evidence type="ECO:0000259" key="3">
    <source>
        <dbReference type="PROSITE" id="PS50235"/>
    </source>
</evidence>
<dbReference type="InterPro" id="IPR028889">
    <property type="entry name" value="USP"/>
</dbReference>
<dbReference type="Proteomes" id="UP001174934">
    <property type="component" value="Unassembled WGS sequence"/>
</dbReference>
<sequence>MAGSTTMLDHGGSAQPINGQKAFGLGSDGGRDGRGARRPLPHIDDIISVTADVDHQAPIEKILAAAETYFKQAESSMTFGRPDSALKDYIRAYIIAVDKIKKNKGWVLMQHDNKIQYDRYRHLLRRIEAVQGDFEKIKADIKADNARTGVQPTVRLVASNGGRTENRNGHGIGTHTEGPEKSNSSTVVKENGVPRRTPPPPPPPRSKPVVHPKPENLHGNALPPVGAGTPSSKTAQDLAQRFANLRTNNTVPGVQDPRIRTHTIIPPKLITQPNVPPKPPLPAPPTLPESYRVSTSVSETLAEMPRLPDAIYNPARGTVSSEAAELPSSAPRAIFTRTNSIVSSPATSKGPKSPIFDEYFIPAQAYGPPSTPAKRTKLPIPEGNVISIDDLLRFMRIGAKDISILLIDIRSREEFDEGHIMSQATICLESEVLTREHISANEIADSMILAPAEELLLFEKRHEFDLVVFYDQQSDRINTIANTPEERAIVGLYNALSQYDFSGDSTSSAGPKLLQGGLDAWTSLVGHGALQTSTTTSQSSHARTPMARAFLNRRQQYITRPIQDPEEAKRWEESIADVGAISPIRTTDAFLRRYPAVSAMQESMVSPITSPTSRPTSPYPFRLSHEEDLKSSLPSPPTRPPPTLPRRSYSGLADVKESSTVAKRTSVKPGLDHVRKYRTGLQNPGVFCFANSSLQSMFSTPGFGRDLWSSDWKDIYTVPRKPDEKFDNPQLLTKCLANLFHWLDVGTFKVLEAKTLMDYIHHIHSKTIDGRKKPEAEIFGGNAQQDAQEFYSFIMDNIHDETDIHRDKKPSKEEKPYTPKDGTVIQNATDYWRDYSTASASIIDKYFRGLEVFISSCHNHACRQEIRLFQPCDVWILNLAGVSDPTDLDHLLTNHQAPEHFPDLLCETCNKPGRTRKSKFARLPDRLTFCLNRFNNTNSSSKLGGSSNKIHTKVRFPIRDLDLTRYCAEPDPDMSSTEDMHFAGRMRYDCYAVTVHVGQGINGGHYYSYVQDEQSRDPTDWFRCNDDVVERVKIGSGPGDVTEAMYQSGNTSAYMVHYRRQGT</sequence>
<proteinExistence type="predicted"/>
<dbReference type="SMART" id="SM00450">
    <property type="entry name" value="RHOD"/>
    <property type="match status" value="1"/>
</dbReference>
<dbReference type="PANTHER" id="PTHR24006">
    <property type="entry name" value="UBIQUITIN CARBOXYL-TERMINAL HYDROLASE"/>
    <property type="match status" value="1"/>
</dbReference>
<dbReference type="SUPFAM" id="SSF54001">
    <property type="entry name" value="Cysteine proteinases"/>
    <property type="match status" value="1"/>
</dbReference>
<dbReference type="Gene3D" id="3.40.250.10">
    <property type="entry name" value="Rhodanese-like domain"/>
    <property type="match status" value="1"/>
</dbReference>
<reference evidence="4" key="1">
    <citation type="submission" date="2023-06" db="EMBL/GenBank/DDBJ databases">
        <title>Genome-scale phylogeny and comparative genomics of the fungal order Sordariales.</title>
        <authorList>
            <consortium name="Lawrence Berkeley National Laboratory"/>
            <person name="Hensen N."/>
            <person name="Bonometti L."/>
            <person name="Westerberg I."/>
            <person name="Brannstrom I.O."/>
            <person name="Guillou S."/>
            <person name="Cros-Aarteil S."/>
            <person name="Calhoun S."/>
            <person name="Haridas S."/>
            <person name="Kuo A."/>
            <person name="Mondo S."/>
            <person name="Pangilinan J."/>
            <person name="Riley R."/>
            <person name="LaButti K."/>
            <person name="Andreopoulos B."/>
            <person name="Lipzen A."/>
            <person name="Chen C."/>
            <person name="Yanf M."/>
            <person name="Daum C."/>
            <person name="Ng V."/>
            <person name="Clum A."/>
            <person name="Steindorff A."/>
            <person name="Ohm R."/>
            <person name="Martin F."/>
            <person name="Silar P."/>
            <person name="Natvig D."/>
            <person name="Lalanne C."/>
            <person name="Gautier V."/>
            <person name="Ament-velasquez S.L."/>
            <person name="Kruys A."/>
            <person name="Hutchinson M.I."/>
            <person name="Powell A.J."/>
            <person name="Barry K."/>
            <person name="Miller A.N."/>
            <person name="Grigoriev I.V."/>
            <person name="Debuchy R."/>
            <person name="Gladieux P."/>
            <person name="Thoren M.H."/>
            <person name="Johannesson H."/>
        </authorList>
    </citation>
    <scope>NUCLEOTIDE SEQUENCE</scope>
    <source>
        <strain evidence="4">SMH3391-2</strain>
    </source>
</reference>
<dbReference type="GO" id="GO:0016579">
    <property type="term" value="P:protein deubiquitination"/>
    <property type="evidence" value="ECO:0007669"/>
    <property type="project" value="InterPro"/>
</dbReference>
<dbReference type="SUPFAM" id="SSF52821">
    <property type="entry name" value="Rhodanese/Cell cycle control phosphatase"/>
    <property type="match status" value="1"/>
</dbReference>
<feature type="compositionally biased region" description="Low complexity" evidence="1">
    <location>
        <begin position="606"/>
        <end position="616"/>
    </location>
</feature>
<evidence type="ECO:0000256" key="1">
    <source>
        <dbReference type="SAM" id="MobiDB-lite"/>
    </source>
</evidence>
<gene>
    <name evidence="4" type="ORF">B0T17DRAFT_486868</name>
</gene>
<dbReference type="EMBL" id="JAULSR010000002">
    <property type="protein sequence ID" value="KAK0629090.1"/>
    <property type="molecule type" value="Genomic_DNA"/>
</dbReference>
<feature type="region of interest" description="Disordered" evidence="1">
    <location>
        <begin position="156"/>
        <end position="232"/>
    </location>
</feature>
<dbReference type="Pfam" id="PF00581">
    <property type="entry name" value="Rhodanese"/>
    <property type="match status" value="1"/>
</dbReference>
<feature type="compositionally biased region" description="Pro residues" evidence="1">
    <location>
        <begin position="196"/>
        <end position="206"/>
    </location>
</feature>
<feature type="compositionally biased region" description="Basic and acidic residues" evidence="1">
    <location>
        <begin position="29"/>
        <end position="39"/>
    </location>
</feature>
<evidence type="ECO:0000259" key="2">
    <source>
        <dbReference type="PROSITE" id="PS50206"/>
    </source>
</evidence>
<name>A0AA40C8P0_9PEZI</name>
<dbReference type="CDD" id="cd02674">
    <property type="entry name" value="Peptidase_C19R"/>
    <property type="match status" value="1"/>
</dbReference>
<feature type="region of interest" description="Disordered" evidence="1">
    <location>
        <begin position="603"/>
        <end position="664"/>
    </location>
</feature>
<feature type="domain" description="Rhodanese" evidence="2">
    <location>
        <begin position="400"/>
        <end position="530"/>
    </location>
</feature>